<dbReference type="EMBL" id="JAHESC010000016">
    <property type="protein sequence ID" value="MBT1687388.1"/>
    <property type="molecule type" value="Genomic_DNA"/>
</dbReference>
<proteinExistence type="predicted"/>
<keyword evidence="1" id="KW-0812">Transmembrane</keyword>
<keyword evidence="3" id="KW-1185">Reference proteome</keyword>
<feature type="transmembrane region" description="Helical" evidence="1">
    <location>
        <begin position="494"/>
        <end position="515"/>
    </location>
</feature>
<reference evidence="2 3" key="1">
    <citation type="submission" date="2021-05" db="EMBL/GenBank/DDBJ databases">
        <title>A Polyphasic approach of four new species of the genus Ohtaekwangia: Ohtaekwangia histidinii sp. nov., Ohtaekwangia cretensis sp. nov., Ohtaekwangia indiensis sp. nov., Ohtaekwangia reichenbachii sp. nov. from diverse environment.</title>
        <authorList>
            <person name="Octaviana S."/>
        </authorList>
    </citation>
    <scope>NUCLEOTIDE SEQUENCE [LARGE SCALE GENOMIC DNA]</scope>
    <source>
        <strain evidence="2 3">PWU37</strain>
    </source>
</reference>
<name>A0AAP2D8F3_9BACT</name>
<gene>
    <name evidence="2" type="ORF">KK078_12530</name>
</gene>
<feature type="transmembrane region" description="Helical" evidence="1">
    <location>
        <begin position="458"/>
        <end position="482"/>
    </location>
</feature>
<feature type="transmembrane region" description="Helical" evidence="1">
    <location>
        <begin position="535"/>
        <end position="558"/>
    </location>
</feature>
<comment type="caution">
    <text evidence="2">The sequence shown here is derived from an EMBL/GenBank/DDBJ whole genome shotgun (WGS) entry which is preliminary data.</text>
</comment>
<sequence>MESGIILDASAIMQLMTSEHIENFENVAISESLILDNPPSIPALMFINCVFHNWFVLANYKHPISLNFINCEFRKGVFISGLEGRNSSQRFHFKSCIADTIRFDKNFISSGIEFINCLFQTLEIYESEIRGEFSCTDSEVNEVTFNLSKIANATFHGMKKVEEFQAFTCEFFDLSIRFSNLKKVSLVDVFCWRIGIYGATIESLWFYNVIGLQHLISSSFSKGCFIEGSLKTDRPKPGGELRIEQCDLSGGLTIKGDALTFLKATLDCANFLNGVVLFDGCSVDSLIFKGTNTKGDITLTNVDLKALEFSGFINKSELTFINCSVSYSPHGELQILDSDLGNAKFFNHDFSRYNFVKIKHSLLEEIKFASCTWFSFDQLRSHMSSENVLLNTNEQGRARREAFRQLKQASEKQGNRIQSLEFQAHELKALEQELSFTRKFLFEDRLILLLSKTNRYGLSWTVAFSWVFGLTIAFYIPMALLASKGISWLPPYSITAAFKSLCSVLWDHIGIFLQMFNPAHSPTSLLDNKTNLSPWYFLLDGIHRIVAAFLIVQLVSAFRKYVKS</sequence>
<keyword evidence="1" id="KW-0472">Membrane</keyword>
<evidence type="ECO:0000313" key="3">
    <source>
        <dbReference type="Proteomes" id="UP001319180"/>
    </source>
</evidence>
<organism evidence="2 3">
    <name type="scientific">Dawidia soli</name>
    <dbReference type="NCBI Taxonomy" id="2782352"/>
    <lineage>
        <taxon>Bacteria</taxon>
        <taxon>Pseudomonadati</taxon>
        <taxon>Bacteroidota</taxon>
        <taxon>Cytophagia</taxon>
        <taxon>Cytophagales</taxon>
        <taxon>Chryseotaleaceae</taxon>
        <taxon>Dawidia</taxon>
    </lineage>
</organism>
<evidence type="ECO:0000313" key="2">
    <source>
        <dbReference type="EMBL" id="MBT1687388.1"/>
    </source>
</evidence>
<accession>A0AAP2D8F3</accession>
<keyword evidence="1" id="KW-1133">Transmembrane helix</keyword>
<evidence type="ECO:0000256" key="1">
    <source>
        <dbReference type="SAM" id="Phobius"/>
    </source>
</evidence>
<dbReference type="RefSeq" id="WP_254090617.1">
    <property type="nucleotide sequence ID" value="NZ_JAHESC010000016.1"/>
</dbReference>
<protein>
    <submittedName>
        <fullName evidence="2">Uncharacterized protein</fullName>
    </submittedName>
</protein>
<dbReference type="AlphaFoldDB" id="A0AAP2D8F3"/>
<dbReference type="Proteomes" id="UP001319180">
    <property type="component" value="Unassembled WGS sequence"/>
</dbReference>